<dbReference type="SUPFAM" id="SSF50985">
    <property type="entry name" value="RCC1/BLIP-II"/>
    <property type="match status" value="1"/>
</dbReference>
<comment type="caution">
    <text evidence="4">The sequence shown here is derived from an EMBL/GenBank/DDBJ whole genome shotgun (WGS) entry which is preliminary data.</text>
</comment>
<reference evidence="4" key="1">
    <citation type="submission" date="2020-07" db="EMBL/GenBank/DDBJ databases">
        <title>Ethylene signaling mediates host invasion by parasitic plants.</title>
        <authorList>
            <person name="Yoshida S."/>
        </authorList>
    </citation>
    <scope>NUCLEOTIDE SEQUENCE</scope>
    <source>
        <strain evidence="4">Okayama</strain>
    </source>
</reference>
<evidence type="ECO:0000256" key="2">
    <source>
        <dbReference type="PROSITE-ProRule" id="PRU00235"/>
    </source>
</evidence>
<evidence type="ECO:0000259" key="3">
    <source>
        <dbReference type="Pfam" id="PF25390"/>
    </source>
</evidence>
<evidence type="ECO:0000313" key="4">
    <source>
        <dbReference type="EMBL" id="GFP82103.1"/>
    </source>
</evidence>
<dbReference type="PROSITE" id="PS00626">
    <property type="entry name" value="RCC1_2"/>
    <property type="match status" value="1"/>
</dbReference>
<dbReference type="Gene3D" id="2.130.10.30">
    <property type="entry name" value="Regulator of chromosome condensation 1/beta-lactamase-inhibitor protein II"/>
    <property type="match status" value="2"/>
</dbReference>
<sequence>MLVSDTGKVYAFGKSCFGEADKFVTTPQLVEGSLKEIFIVQVTIGHFLTAVLSREGKVYTFFWGNENKLGHHTEENDFEPRPLLGALENLPVVQIGAGNCYLLALVCQPNGMSVYSLGCGQGGKLGHGTHNVETQPKLIEQFQTLNLEPVAIAAGDWHSAVLGKDGRVCTWGWAHHGCLGHGIGISYEQTIPKVIEALSGVKAVHVAAGVYTTFVVSENGDAYSFGSSDSSSLGNEQVYCTRLGDMQRHEWTPELVTAMKQANERVIQISPSNCSTWNAHTLALTQSGKLYAFGAGGNGQLGVQLGANQTKRPKPERVMIDLS</sequence>
<dbReference type="PANTHER" id="PTHR22870:SF24">
    <property type="entry name" value="REGULATOR OF CHROMOSOME CONDENSATION (RCC1) FAMILY PROTEIN"/>
    <property type="match status" value="1"/>
</dbReference>
<dbReference type="OrthoDB" id="5981550at2759"/>
<dbReference type="InterPro" id="IPR009091">
    <property type="entry name" value="RCC1/BLIP-II"/>
</dbReference>
<dbReference type="InterPro" id="IPR051210">
    <property type="entry name" value="Ub_ligase/GEF_domain"/>
</dbReference>
<keyword evidence="1" id="KW-0677">Repeat</keyword>
<dbReference type="InterPro" id="IPR058923">
    <property type="entry name" value="RCC1-like_dom"/>
</dbReference>
<dbReference type="AlphaFoldDB" id="A0A830BCI9"/>
<keyword evidence="5" id="KW-1185">Reference proteome</keyword>
<dbReference type="PANTHER" id="PTHR22870">
    <property type="entry name" value="REGULATOR OF CHROMOSOME CONDENSATION"/>
    <property type="match status" value="1"/>
</dbReference>
<feature type="repeat" description="RCC1" evidence="2">
    <location>
        <begin position="56"/>
        <end position="108"/>
    </location>
</feature>
<accession>A0A830BCI9</accession>
<protein>
    <submittedName>
        <fullName evidence="4">Probable E3 ubiquitin-protein ligase herc3</fullName>
    </submittedName>
</protein>
<dbReference type="PRINTS" id="PR00633">
    <property type="entry name" value="RCCNDNSATION"/>
</dbReference>
<evidence type="ECO:0000313" key="5">
    <source>
        <dbReference type="Proteomes" id="UP000653305"/>
    </source>
</evidence>
<dbReference type="EMBL" id="BMAC01000037">
    <property type="protein sequence ID" value="GFP82103.1"/>
    <property type="molecule type" value="Genomic_DNA"/>
</dbReference>
<feature type="repeat" description="RCC1" evidence="2">
    <location>
        <begin position="166"/>
        <end position="219"/>
    </location>
</feature>
<dbReference type="Proteomes" id="UP000653305">
    <property type="component" value="Unassembled WGS sequence"/>
</dbReference>
<dbReference type="Pfam" id="PF25390">
    <property type="entry name" value="WD40_RLD"/>
    <property type="match status" value="1"/>
</dbReference>
<gene>
    <name evidence="4" type="ORF">PHJA_000353600</name>
</gene>
<organism evidence="4 5">
    <name type="scientific">Phtheirospermum japonicum</name>
    <dbReference type="NCBI Taxonomy" id="374723"/>
    <lineage>
        <taxon>Eukaryota</taxon>
        <taxon>Viridiplantae</taxon>
        <taxon>Streptophyta</taxon>
        <taxon>Embryophyta</taxon>
        <taxon>Tracheophyta</taxon>
        <taxon>Spermatophyta</taxon>
        <taxon>Magnoliopsida</taxon>
        <taxon>eudicotyledons</taxon>
        <taxon>Gunneridae</taxon>
        <taxon>Pentapetalae</taxon>
        <taxon>asterids</taxon>
        <taxon>lamiids</taxon>
        <taxon>Lamiales</taxon>
        <taxon>Orobanchaceae</taxon>
        <taxon>Orobanchaceae incertae sedis</taxon>
        <taxon>Phtheirospermum</taxon>
    </lineage>
</organism>
<feature type="repeat" description="RCC1" evidence="2">
    <location>
        <begin position="112"/>
        <end position="165"/>
    </location>
</feature>
<evidence type="ECO:0000256" key="1">
    <source>
        <dbReference type="ARBA" id="ARBA00022737"/>
    </source>
</evidence>
<dbReference type="PROSITE" id="PS50012">
    <property type="entry name" value="RCC1_3"/>
    <property type="match status" value="4"/>
</dbReference>
<feature type="repeat" description="RCC1" evidence="2">
    <location>
        <begin position="288"/>
        <end position="323"/>
    </location>
</feature>
<feature type="domain" description="RCC1-like" evidence="3">
    <location>
        <begin position="9"/>
        <end position="317"/>
    </location>
</feature>
<dbReference type="InterPro" id="IPR000408">
    <property type="entry name" value="Reg_chr_condens"/>
</dbReference>
<name>A0A830BCI9_9LAMI</name>
<proteinExistence type="predicted"/>